<accession>A0A7J5GUM4</accession>
<dbReference type="RefSeq" id="WP_151875938.1">
    <property type="nucleotide sequence ID" value="NZ_WCTY01000036.1"/>
</dbReference>
<evidence type="ECO:0000313" key="1">
    <source>
        <dbReference type="EMBL" id="KAB4181009.1"/>
    </source>
</evidence>
<name>A0A7J5GUM4_BACUN</name>
<evidence type="ECO:0000313" key="2">
    <source>
        <dbReference type="Proteomes" id="UP000487221"/>
    </source>
</evidence>
<gene>
    <name evidence="1" type="ORF">GAQ44_17475</name>
</gene>
<organism evidence="1 2">
    <name type="scientific">Bacteroides uniformis</name>
    <dbReference type="NCBI Taxonomy" id="820"/>
    <lineage>
        <taxon>Bacteria</taxon>
        <taxon>Pseudomonadati</taxon>
        <taxon>Bacteroidota</taxon>
        <taxon>Bacteroidia</taxon>
        <taxon>Bacteroidales</taxon>
        <taxon>Bacteroidaceae</taxon>
        <taxon>Bacteroides</taxon>
    </lineage>
</organism>
<comment type="caution">
    <text evidence="1">The sequence shown here is derived from an EMBL/GenBank/DDBJ whole genome shotgun (WGS) entry which is preliminary data.</text>
</comment>
<protein>
    <submittedName>
        <fullName evidence="1">Uncharacterized protein</fullName>
    </submittedName>
</protein>
<dbReference type="Proteomes" id="UP000487221">
    <property type="component" value="Unassembled WGS sequence"/>
</dbReference>
<reference evidence="1 2" key="1">
    <citation type="journal article" date="2019" name="Nat. Med.">
        <title>A library of human gut bacterial isolates paired with longitudinal multiomics data enables mechanistic microbiome research.</title>
        <authorList>
            <person name="Poyet M."/>
            <person name="Groussin M."/>
            <person name="Gibbons S.M."/>
            <person name="Avila-Pacheco J."/>
            <person name="Jiang X."/>
            <person name="Kearney S.M."/>
            <person name="Perrotta A.R."/>
            <person name="Berdy B."/>
            <person name="Zhao S."/>
            <person name="Lieberman T.D."/>
            <person name="Swanson P.K."/>
            <person name="Smith M."/>
            <person name="Roesemann S."/>
            <person name="Alexander J.E."/>
            <person name="Rich S.A."/>
            <person name="Livny J."/>
            <person name="Vlamakis H."/>
            <person name="Clish C."/>
            <person name="Bullock K."/>
            <person name="Deik A."/>
            <person name="Scott J."/>
            <person name="Pierce K.A."/>
            <person name="Xavier R.J."/>
            <person name="Alm E.J."/>
        </authorList>
    </citation>
    <scope>NUCLEOTIDE SEQUENCE [LARGE SCALE GENOMIC DNA]</scope>
    <source>
        <strain evidence="1 2">BIOML-A19</strain>
    </source>
</reference>
<sequence>MKNVYGLLLVLLCASCVRQVGNNVTDVVCVENVLYRGWYDCIKLSNSKVSIIVNPTYGGQILYFGLNETNENVLWADSVVNGWTINEYAEKHRSPDSGRFDIGPERITEHIHDSIWAGFYQSFVEVDAVRLQSPDSQTMGIKVEKIYKLDRQNPTLHVIQKMTNISRHEVEYCFWTRTLLPSGGIYFCDAHTDTNHLTAYSEMSLLDDSLHPSLPSEDRVHCANNIFTAYPGGEKEYRYGINSTTGTFCYLRNHLLYVKQNVYVPNGTYDCNNGINFTNMIYFCNQFIEMEPLSPMVKLQPGESYQYEEVWSLYNW</sequence>
<dbReference type="AlphaFoldDB" id="A0A7J5GUM4"/>
<proteinExistence type="predicted"/>
<dbReference type="EMBL" id="WCTY01000036">
    <property type="protein sequence ID" value="KAB4181009.1"/>
    <property type="molecule type" value="Genomic_DNA"/>
</dbReference>